<sequence>FVDPRGESPRVSMKPGAIQTIQRTPLSVGGLRVKLLTRCCVPMVRLMVWRLAGSGHVDSPCLVTVMFGVRVPCLIWVLEPGRVGDVMLDWVSPQGWV</sequence>
<name>A0A0F9C3L0_9ZZZZ</name>
<organism evidence="1">
    <name type="scientific">marine sediment metagenome</name>
    <dbReference type="NCBI Taxonomy" id="412755"/>
    <lineage>
        <taxon>unclassified sequences</taxon>
        <taxon>metagenomes</taxon>
        <taxon>ecological metagenomes</taxon>
    </lineage>
</organism>
<dbReference type="AlphaFoldDB" id="A0A0F9C3L0"/>
<proteinExistence type="predicted"/>
<gene>
    <name evidence="1" type="ORF">LCGC14_2371940</name>
</gene>
<comment type="caution">
    <text evidence="1">The sequence shown here is derived from an EMBL/GenBank/DDBJ whole genome shotgun (WGS) entry which is preliminary data.</text>
</comment>
<reference evidence="1" key="1">
    <citation type="journal article" date="2015" name="Nature">
        <title>Complex archaea that bridge the gap between prokaryotes and eukaryotes.</title>
        <authorList>
            <person name="Spang A."/>
            <person name="Saw J.H."/>
            <person name="Jorgensen S.L."/>
            <person name="Zaremba-Niedzwiedzka K."/>
            <person name="Martijn J."/>
            <person name="Lind A.E."/>
            <person name="van Eijk R."/>
            <person name="Schleper C."/>
            <person name="Guy L."/>
            <person name="Ettema T.J."/>
        </authorList>
    </citation>
    <scope>NUCLEOTIDE SEQUENCE</scope>
</reference>
<feature type="non-terminal residue" evidence="1">
    <location>
        <position position="1"/>
    </location>
</feature>
<dbReference type="EMBL" id="LAZR01034982">
    <property type="protein sequence ID" value="KKL28759.1"/>
    <property type="molecule type" value="Genomic_DNA"/>
</dbReference>
<evidence type="ECO:0000313" key="1">
    <source>
        <dbReference type="EMBL" id="KKL28759.1"/>
    </source>
</evidence>
<protein>
    <submittedName>
        <fullName evidence="1">Uncharacterized protein</fullName>
    </submittedName>
</protein>
<accession>A0A0F9C3L0</accession>